<dbReference type="PRINTS" id="PR00702">
    <property type="entry name" value="ACRIFLAVINRP"/>
</dbReference>
<evidence type="ECO:0000313" key="9">
    <source>
        <dbReference type="EMBL" id="NIK74343.1"/>
    </source>
</evidence>
<feature type="transmembrane region" description="Helical" evidence="8">
    <location>
        <begin position="536"/>
        <end position="554"/>
    </location>
</feature>
<dbReference type="NCBIfam" id="TIGR00914">
    <property type="entry name" value="2A0601"/>
    <property type="match status" value="1"/>
</dbReference>
<feature type="transmembrane region" description="Helical" evidence="8">
    <location>
        <begin position="970"/>
        <end position="990"/>
    </location>
</feature>
<comment type="caution">
    <text evidence="9">The sequence shown here is derived from an EMBL/GenBank/DDBJ whole genome shotgun (WGS) entry which is preliminary data.</text>
</comment>
<dbReference type="Pfam" id="PF00873">
    <property type="entry name" value="ACR_tran"/>
    <property type="match status" value="1"/>
</dbReference>
<feature type="transmembrane region" description="Helical" evidence="8">
    <location>
        <begin position="923"/>
        <end position="949"/>
    </location>
</feature>
<dbReference type="Gene3D" id="3.30.70.1320">
    <property type="entry name" value="Multidrug efflux transporter AcrB pore domain like"/>
    <property type="match status" value="1"/>
</dbReference>
<proteinExistence type="inferred from homology"/>
<keyword evidence="4" id="KW-1003">Cell membrane</keyword>
<dbReference type="Gene3D" id="3.30.2090.10">
    <property type="entry name" value="Multidrug efflux transporter AcrB TolC docking domain, DN and DC subdomains"/>
    <property type="match status" value="2"/>
</dbReference>
<evidence type="ECO:0000256" key="2">
    <source>
        <dbReference type="ARBA" id="ARBA00010942"/>
    </source>
</evidence>
<feature type="transmembrane region" description="Helical" evidence="8">
    <location>
        <begin position="366"/>
        <end position="386"/>
    </location>
</feature>
<dbReference type="PANTHER" id="PTHR32063:SF24">
    <property type="entry name" value="CATION EFFLUX SYSTEM (ACRB_ACRD_ACRF FAMILY)"/>
    <property type="match status" value="1"/>
</dbReference>
<evidence type="ECO:0000256" key="7">
    <source>
        <dbReference type="ARBA" id="ARBA00023136"/>
    </source>
</evidence>
<dbReference type="PANTHER" id="PTHR32063">
    <property type="match status" value="1"/>
</dbReference>
<evidence type="ECO:0000256" key="8">
    <source>
        <dbReference type="SAM" id="Phobius"/>
    </source>
</evidence>
<dbReference type="GO" id="GO:0008324">
    <property type="term" value="F:monoatomic cation transmembrane transporter activity"/>
    <property type="evidence" value="ECO:0007669"/>
    <property type="project" value="InterPro"/>
</dbReference>
<evidence type="ECO:0000313" key="10">
    <source>
        <dbReference type="Proteomes" id="UP000537126"/>
    </source>
</evidence>
<keyword evidence="5 8" id="KW-0812">Transmembrane</keyword>
<dbReference type="Proteomes" id="UP000537126">
    <property type="component" value="Unassembled WGS sequence"/>
</dbReference>
<reference evidence="9 10" key="1">
    <citation type="submission" date="2020-03" db="EMBL/GenBank/DDBJ databases">
        <title>Genomic Encyclopedia of Type Strains, Phase IV (KMG-IV): sequencing the most valuable type-strain genomes for metagenomic binning, comparative biology and taxonomic classification.</title>
        <authorList>
            <person name="Goeker M."/>
        </authorList>
    </citation>
    <scope>NUCLEOTIDE SEQUENCE [LARGE SCALE GENOMIC DNA]</scope>
    <source>
        <strain evidence="9 10">DSM 5718</strain>
    </source>
</reference>
<name>A0A846MS14_9BACT</name>
<comment type="similarity">
    <text evidence="2">Belongs to the resistance-nodulation-cell division (RND) (TC 2.A.6) family.</text>
</comment>
<feature type="transmembrane region" description="Helical" evidence="8">
    <location>
        <begin position="873"/>
        <end position="892"/>
    </location>
</feature>
<dbReference type="GO" id="GO:0005886">
    <property type="term" value="C:plasma membrane"/>
    <property type="evidence" value="ECO:0007669"/>
    <property type="project" value="UniProtKB-SubCell"/>
</dbReference>
<keyword evidence="3" id="KW-0813">Transport</keyword>
<feature type="transmembrane region" description="Helical" evidence="8">
    <location>
        <begin position="392"/>
        <end position="418"/>
    </location>
</feature>
<dbReference type="SUPFAM" id="SSF56954">
    <property type="entry name" value="Outer membrane efflux proteins (OEP)"/>
    <property type="match status" value="1"/>
</dbReference>
<feature type="transmembrane region" description="Helical" evidence="8">
    <location>
        <begin position="899"/>
        <end position="917"/>
    </location>
</feature>
<keyword evidence="10" id="KW-1185">Reference proteome</keyword>
<evidence type="ECO:0000256" key="6">
    <source>
        <dbReference type="ARBA" id="ARBA00022989"/>
    </source>
</evidence>
<dbReference type="Gene3D" id="1.20.1600.10">
    <property type="entry name" value="Outer membrane efflux proteins (OEP)"/>
    <property type="match status" value="1"/>
</dbReference>
<dbReference type="GO" id="GO:0042910">
    <property type="term" value="F:xenobiotic transmembrane transporter activity"/>
    <property type="evidence" value="ECO:0007669"/>
    <property type="project" value="TreeGrafter"/>
</dbReference>
<keyword evidence="6 8" id="KW-1133">Transmembrane helix</keyword>
<dbReference type="RefSeq" id="WP_166919924.1">
    <property type="nucleotide sequence ID" value="NZ_JAASRN010000002.1"/>
</dbReference>
<accession>A0A846MS14</accession>
<comment type="subcellular location">
    <subcellularLocation>
        <location evidence="1">Cell membrane</location>
        <topology evidence="1">Multi-pass membrane protein</topology>
    </subcellularLocation>
</comment>
<keyword evidence="7 8" id="KW-0472">Membrane</keyword>
<dbReference type="Gene3D" id="3.30.70.1440">
    <property type="entry name" value="Multidrug efflux transporter AcrB pore domain"/>
    <property type="match status" value="1"/>
</dbReference>
<evidence type="ECO:0000256" key="5">
    <source>
        <dbReference type="ARBA" id="ARBA00022692"/>
    </source>
</evidence>
<dbReference type="InterPro" id="IPR027463">
    <property type="entry name" value="AcrB_DN_DC_subdom"/>
</dbReference>
<dbReference type="Gene3D" id="3.30.70.1430">
    <property type="entry name" value="Multidrug efflux transporter AcrB pore domain"/>
    <property type="match status" value="2"/>
</dbReference>
<dbReference type="Gene3D" id="1.20.1640.10">
    <property type="entry name" value="Multidrug efflux transporter AcrB transmembrane domain"/>
    <property type="match status" value="2"/>
</dbReference>
<dbReference type="SUPFAM" id="SSF82693">
    <property type="entry name" value="Multidrug efflux transporter AcrB pore domain, PN1, PN2, PC1 and PC2 subdomains"/>
    <property type="match status" value="3"/>
</dbReference>
<sequence>MLNRIIHFSIQHKVVIGMFMLAWLAWGIYSLRQLPIDAVPDITNNQVQIITTAPALSASDVERLVTFPVEQTMLNIPELKEVRSISRFGLSVVTVVFDDATDIYWARQQVQERLAGVEVPPFIGKPAMAPLSTGLGEVYQYVLRPKKGYEQRYDAMALRTLQDWVVRRQLLGTPGVADVSGFGGQLKQYEIALNPQKLRAFRLTVADIARVVEANHQNAGSAYIEKGERAYFIRSEGLLHSLDELKQLCVGYTEQGLPILLAEVAEVRWGHAVRYGALTYNNQGEAVGGIVMMLKGENAAKVIEQVKRRLEQIQRSLPEGVVIEPYLDRTQLVNRTIRTVVKNLTEGGLIVIAVIMLLLGSLRAGLVVASVIPLSMLFAIGMMNLFGISGNLMSLGAIDFGIIVDGSIIIVEACLHYLHTRFLSRSLQQAEMDEAVFRSAAKVRNAAAFGEIIIMMVYLPVLALSGVEGRMFKPMAATVIFAILGAFLLSLTYVPMMSAWGFNKKIKPAWAVSERIVDTMQRMYRPLLLTALRRRLTLLAVAVVLFAVSLWRFLHMGAELVPTLQEGDMAIQVTLLQGSSLQESIRQVSTISDILLREFPEVRATVGKIGTAEIPTDPMPIEETDLMVLLHDRSTWTRFETQQELMAAVQQRLAQIPGLQLSFQQPIQLRFNELITGIRQDVAVKLYGENFDTLMVYGEKIAQVVQKVQGVKDLYVQRLGGMPQLVVSFDRQALALYGIDIATANQSLQAASAGWQVGQIYEEERRFDVVLRYAERFRQSPEALQEIYLRSKDGQMIPLSKVARIELKESLNEIRRDNARRFLSVAFNVRERDIASVVEEVEKRIAKEVKLPPGYSLTFGGQFQTLQEAQKRLMIAVPLALALIFVLLYFTFGSFADALLIFSAVPLAAIGGVWGLSLRNMPFSISAGIGFIALFGIAVLNGIVLIAEFRHLKTKYSNLWRIVQIGSLTRLRPVMTTALVASVGFLPMALSQSDGAEVQRPLATVVIFGLMTATLLTLLLLPCLYTLKEQALVGRAGKRSMSVIVMIFSLSLLSLPSKGQSLLQRRELPILVQQQEALRAAETQTQAQAWQAKNWAQLPQLQIEWMSGQYNSIYWDNYFAIRQELPLFWQLKARKAYAHSSYELQQRQQEFLAKELLYQAMLAYEEVLYERQVAALYDQAAQLTDSLLYLAAKALEKGEISGWQYTQWQLSSYQYIRLRLEHQKALLVASTNLALYTGKSSLPADSLAAWQMPTLMQTNAHPYEEVLSAQLTQEEATRQRQWAEWMPSLTVGYFNQSLIGWQGPSNQEQFYDAGNRFQGVLFTLSLPFINSGVYKQKQASKAAVEARKLENAWQQKQWNLKKEEAHRQLLWLATELNKLQPLYELQLQQLQRAFMAYSRGELDRITFYNYRLQTLSWLADYYTRLYDYNRAVITWHYYANTLEEALNQF</sequence>
<gene>
    <name evidence="9" type="ORF">FHS56_001856</name>
</gene>
<dbReference type="InterPro" id="IPR004763">
    <property type="entry name" value="CusA-like"/>
</dbReference>
<organism evidence="9 10">
    <name type="scientific">Thermonema lapsum</name>
    <dbReference type="NCBI Taxonomy" id="28195"/>
    <lineage>
        <taxon>Bacteria</taxon>
        <taxon>Pseudomonadati</taxon>
        <taxon>Bacteroidota</taxon>
        <taxon>Cytophagia</taxon>
        <taxon>Cytophagales</taxon>
        <taxon>Thermonemataceae</taxon>
        <taxon>Thermonema</taxon>
    </lineage>
</organism>
<feature type="transmembrane region" description="Helical" evidence="8">
    <location>
        <begin position="1002"/>
        <end position="1027"/>
    </location>
</feature>
<dbReference type="SUPFAM" id="SSF82714">
    <property type="entry name" value="Multidrug efflux transporter AcrB TolC docking domain, DN and DC subdomains"/>
    <property type="match status" value="2"/>
</dbReference>
<feature type="transmembrane region" description="Helical" evidence="8">
    <location>
        <begin position="446"/>
        <end position="463"/>
    </location>
</feature>
<dbReference type="EMBL" id="JAASRN010000002">
    <property type="protein sequence ID" value="NIK74343.1"/>
    <property type="molecule type" value="Genomic_DNA"/>
</dbReference>
<protein>
    <submittedName>
        <fullName evidence="9">Cobalt-zinc-cadmium resistance protein CzcA</fullName>
    </submittedName>
</protein>
<evidence type="ECO:0000256" key="3">
    <source>
        <dbReference type="ARBA" id="ARBA00022448"/>
    </source>
</evidence>
<dbReference type="SUPFAM" id="SSF82866">
    <property type="entry name" value="Multidrug efflux transporter AcrB transmembrane domain"/>
    <property type="match status" value="2"/>
</dbReference>
<feature type="transmembrane region" description="Helical" evidence="8">
    <location>
        <begin position="475"/>
        <end position="496"/>
    </location>
</feature>
<dbReference type="InterPro" id="IPR001036">
    <property type="entry name" value="Acrflvin-R"/>
</dbReference>
<evidence type="ECO:0000256" key="1">
    <source>
        <dbReference type="ARBA" id="ARBA00004651"/>
    </source>
</evidence>
<feature type="transmembrane region" description="Helical" evidence="8">
    <location>
        <begin position="1039"/>
        <end position="1056"/>
    </location>
</feature>
<feature type="transmembrane region" description="Helical" evidence="8">
    <location>
        <begin position="12"/>
        <end position="29"/>
    </location>
</feature>
<feature type="transmembrane region" description="Helical" evidence="8">
    <location>
        <begin position="340"/>
        <end position="359"/>
    </location>
</feature>
<evidence type="ECO:0000256" key="4">
    <source>
        <dbReference type="ARBA" id="ARBA00022475"/>
    </source>
</evidence>